<protein>
    <submittedName>
        <fullName evidence="1">Uncharacterized protein</fullName>
    </submittedName>
</protein>
<name>A0A9Q1CJM6_HOLLE</name>
<dbReference type="EMBL" id="JAIZAY010000003">
    <property type="protein sequence ID" value="KAJ8045789.1"/>
    <property type="molecule type" value="Genomic_DNA"/>
</dbReference>
<dbReference type="AlphaFoldDB" id="A0A9Q1CJM6"/>
<keyword evidence="2" id="KW-1185">Reference proteome</keyword>
<sequence>MTAIHSCLVEMPQSLASRLVGTSESQGQDGYGTMPLSQLASFIYADDIKIMYETNLTRRDMVGSVSTRSVLMISVNPTSLSIRKLTCKDSSLHVSLARINYTHCFILY</sequence>
<comment type="caution">
    <text evidence="1">The sequence shown here is derived from an EMBL/GenBank/DDBJ whole genome shotgun (WGS) entry which is preliminary data.</text>
</comment>
<accession>A0A9Q1CJM6</accession>
<organism evidence="1 2">
    <name type="scientific">Holothuria leucospilota</name>
    <name type="common">Black long sea cucumber</name>
    <name type="synonym">Mertensiothuria leucospilota</name>
    <dbReference type="NCBI Taxonomy" id="206669"/>
    <lineage>
        <taxon>Eukaryota</taxon>
        <taxon>Metazoa</taxon>
        <taxon>Echinodermata</taxon>
        <taxon>Eleutherozoa</taxon>
        <taxon>Echinozoa</taxon>
        <taxon>Holothuroidea</taxon>
        <taxon>Aspidochirotacea</taxon>
        <taxon>Aspidochirotida</taxon>
        <taxon>Holothuriidae</taxon>
        <taxon>Holothuria</taxon>
    </lineage>
</organism>
<proteinExistence type="predicted"/>
<evidence type="ECO:0000313" key="2">
    <source>
        <dbReference type="Proteomes" id="UP001152320"/>
    </source>
</evidence>
<reference evidence="1" key="1">
    <citation type="submission" date="2021-10" db="EMBL/GenBank/DDBJ databases">
        <title>Tropical sea cucumber genome reveals ecological adaptation and Cuvierian tubules defense mechanism.</title>
        <authorList>
            <person name="Chen T."/>
        </authorList>
    </citation>
    <scope>NUCLEOTIDE SEQUENCE</scope>
    <source>
        <strain evidence="1">Nanhai2018</strain>
        <tissue evidence="1">Muscle</tissue>
    </source>
</reference>
<evidence type="ECO:0000313" key="1">
    <source>
        <dbReference type="EMBL" id="KAJ8045789.1"/>
    </source>
</evidence>
<gene>
    <name evidence="1" type="ORF">HOLleu_08872</name>
</gene>
<dbReference type="Proteomes" id="UP001152320">
    <property type="component" value="Chromosome 3"/>
</dbReference>